<evidence type="ECO:0000313" key="2">
    <source>
        <dbReference type="Proteomes" id="UP001165960"/>
    </source>
</evidence>
<dbReference type="Proteomes" id="UP001165960">
    <property type="component" value="Unassembled WGS sequence"/>
</dbReference>
<keyword evidence="2" id="KW-1185">Reference proteome</keyword>
<sequence length="200" mass="23283">MSYSKLKFTRVPTSVFLFRHQTTGQVVPSRKDSLEITTVWQHLRSPPTALRKDQWKPIIAVSGFPSDTTADIVWQSLMTYPEAIQNEEFKSMPKRLRVPIVKDQTQHKISALCRIISDLPNYLDDSRVFPIKPEGPLSLKLLCETPFFRELVEKDELKWPDFVKHEELVLLRGRNIMNPEYRKTPTAAEHREKIGNQIDI</sequence>
<comment type="caution">
    <text evidence="1">The sequence shown here is derived from an EMBL/GenBank/DDBJ whole genome shotgun (WGS) entry which is preliminary data.</text>
</comment>
<gene>
    <name evidence="1" type="ORF">DSO57_1013792</name>
</gene>
<accession>A0ACC2S7Z1</accession>
<reference evidence="1" key="1">
    <citation type="submission" date="2022-04" db="EMBL/GenBank/DDBJ databases">
        <title>Genome of the entomopathogenic fungus Entomophthora muscae.</title>
        <authorList>
            <person name="Elya C."/>
            <person name="Lovett B.R."/>
            <person name="Lee E."/>
            <person name="Macias A.M."/>
            <person name="Hajek A.E."/>
            <person name="De Bivort B.L."/>
            <person name="Kasson M.T."/>
            <person name="De Fine Licht H.H."/>
            <person name="Stajich J.E."/>
        </authorList>
    </citation>
    <scope>NUCLEOTIDE SEQUENCE</scope>
    <source>
        <strain evidence="1">Berkeley</strain>
    </source>
</reference>
<evidence type="ECO:0000313" key="1">
    <source>
        <dbReference type="EMBL" id="KAJ9058307.1"/>
    </source>
</evidence>
<dbReference type="EMBL" id="QTSX02005731">
    <property type="protein sequence ID" value="KAJ9058307.1"/>
    <property type="molecule type" value="Genomic_DNA"/>
</dbReference>
<name>A0ACC2S7Z1_9FUNG</name>
<protein>
    <submittedName>
        <fullName evidence="1">Uncharacterized protein</fullName>
    </submittedName>
</protein>
<proteinExistence type="predicted"/>
<organism evidence="1 2">
    <name type="scientific">Entomophthora muscae</name>
    <dbReference type="NCBI Taxonomy" id="34485"/>
    <lineage>
        <taxon>Eukaryota</taxon>
        <taxon>Fungi</taxon>
        <taxon>Fungi incertae sedis</taxon>
        <taxon>Zoopagomycota</taxon>
        <taxon>Entomophthoromycotina</taxon>
        <taxon>Entomophthoromycetes</taxon>
        <taxon>Entomophthorales</taxon>
        <taxon>Entomophthoraceae</taxon>
        <taxon>Entomophthora</taxon>
    </lineage>
</organism>